<gene>
    <name evidence="1" type="ORF">GCM10011369_27020</name>
</gene>
<name>A0A8J2U795_9GAMM</name>
<dbReference type="OrthoDB" id="9908728at2"/>
<keyword evidence="2" id="KW-1185">Reference proteome</keyword>
<proteinExistence type="predicted"/>
<sequence length="127" mass="13113">MNMHLKSASDLSSPIAQGMALAAEPRYTVPVGQISDVPYTIIVPESVSDAKVLWQADDAVSLNGASDQQITPATDAELILTVAPTKAGTYVLRGKLSGVSDGQPAAKSSFILIKAVSDAPKTASTTN</sequence>
<evidence type="ECO:0000313" key="2">
    <source>
        <dbReference type="Proteomes" id="UP000619743"/>
    </source>
</evidence>
<dbReference type="AlphaFoldDB" id="A0A8J2U795"/>
<reference evidence="2" key="1">
    <citation type="journal article" date="2019" name="Int. J. Syst. Evol. Microbiol.">
        <title>The Global Catalogue of Microorganisms (GCM) 10K type strain sequencing project: providing services to taxonomists for standard genome sequencing and annotation.</title>
        <authorList>
            <consortium name="The Broad Institute Genomics Platform"/>
            <consortium name="The Broad Institute Genome Sequencing Center for Infectious Disease"/>
            <person name="Wu L."/>
            <person name="Ma J."/>
        </authorList>
    </citation>
    <scope>NUCLEOTIDE SEQUENCE [LARGE SCALE GENOMIC DNA]</scope>
    <source>
        <strain evidence="2">CGMCC 1.10130</strain>
    </source>
</reference>
<accession>A0A8J2U795</accession>
<dbReference type="Proteomes" id="UP000619743">
    <property type="component" value="Unassembled WGS sequence"/>
</dbReference>
<evidence type="ECO:0000313" key="1">
    <source>
        <dbReference type="EMBL" id="GGA83601.1"/>
    </source>
</evidence>
<organism evidence="1 2">
    <name type="scientific">Neiella marina</name>
    <dbReference type="NCBI Taxonomy" id="508461"/>
    <lineage>
        <taxon>Bacteria</taxon>
        <taxon>Pseudomonadati</taxon>
        <taxon>Pseudomonadota</taxon>
        <taxon>Gammaproteobacteria</taxon>
        <taxon>Alteromonadales</taxon>
        <taxon>Echinimonadaceae</taxon>
        <taxon>Neiella</taxon>
    </lineage>
</organism>
<protein>
    <submittedName>
        <fullName evidence="1">Uncharacterized protein</fullName>
    </submittedName>
</protein>
<comment type="caution">
    <text evidence="1">The sequence shown here is derived from an EMBL/GenBank/DDBJ whole genome shotgun (WGS) entry which is preliminary data.</text>
</comment>
<dbReference type="RefSeq" id="WP_158100604.1">
    <property type="nucleotide sequence ID" value="NZ_NGNS01000018.1"/>
</dbReference>
<dbReference type="EMBL" id="BMDX01000015">
    <property type="protein sequence ID" value="GGA83601.1"/>
    <property type="molecule type" value="Genomic_DNA"/>
</dbReference>